<evidence type="ECO:0000313" key="3">
    <source>
        <dbReference type="EMBL" id="KAK7751611.1"/>
    </source>
</evidence>
<name>A0AAN9YP30_9PEZI</name>
<dbReference type="GO" id="GO:0008168">
    <property type="term" value="F:methyltransferase activity"/>
    <property type="evidence" value="ECO:0007669"/>
    <property type="project" value="TreeGrafter"/>
</dbReference>
<dbReference type="PANTHER" id="PTHR43591">
    <property type="entry name" value="METHYLTRANSFERASE"/>
    <property type="match status" value="1"/>
</dbReference>
<dbReference type="AlphaFoldDB" id="A0AAN9YP30"/>
<evidence type="ECO:0000256" key="1">
    <source>
        <dbReference type="ARBA" id="ARBA00038158"/>
    </source>
</evidence>
<accession>A0AAN9YP30</accession>
<dbReference type="InterPro" id="IPR029063">
    <property type="entry name" value="SAM-dependent_MTases_sf"/>
</dbReference>
<protein>
    <recommendedName>
        <fullName evidence="5">Methyltransferase</fullName>
    </recommendedName>
</protein>
<dbReference type="PANTHER" id="PTHR43591:SF24">
    <property type="entry name" value="2-METHOXY-6-POLYPRENYL-1,4-BENZOQUINOL METHYLASE, MITOCHONDRIAL"/>
    <property type="match status" value="1"/>
</dbReference>
<dbReference type="CDD" id="cd02440">
    <property type="entry name" value="AdoMet_MTases"/>
    <property type="match status" value="1"/>
</dbReference>
<organism evidence="3 4">
    <name type="scientific">Diatrype stigma</name>
    <dbReference type="NCBI Taxonomy" id="117547"/>
    <lineage>
        <taxon>Eukaryota</taxon>
        <taxon>Fungi</taxon>
        <taxon>Dikarya</taxon>
        <taxon>Ascomycota</taxon>
        <taxon>Pezizomycotina</taxon>
        <taxon>Sordariomycetes</taxon>
        <taxon>Xylariomycetidae</taxon>
        <taxon>Xylariales</taxon>
        <taxon>Diatrypaceae</taxon>
        <taxon>Diatrype</taxon>
    </lineage>
</organism>
<evidence type="ECO:0000256" key="2">
    <source>
        <dbReference type="SAM" id="MobiDB-lite"/>
    </source>
</evidence>
<evidence type="ECO:0000313" key="4">
    <source>
        <dbReference type="Proteomes" id="UP001320420"/>
    </source>
</evidence>
<sequence length="393" mass="43187">MDAARSRDRAGAAAANPSTPSTPERCSIGGPTPRPTADNPAQSRSSESVADGCSGPTSLKPTSNQNHPYGHVGASASSSVWKHFGPDDSDDSASDDAPGRSLKYAAKSTNKFQSFIRKIGRSSAQKGEYLLPSNVHNQMLYLAPLVAPRRILDIGAGTGVWAIDFANQHPKSDVLGIDINPIEPEQPVPPNCRFETADVDEEWTFTRNKLYDYIHVRSLGVVINHEQLFKTIYDHLTPGGFVEFQEWNLKLDSADHSLEGTQLYKWNRIAKLGKDPSQIMKYRDMLPNAGFEDIVERKYAVPVNAWAPDKQSKAMGDMNKANLLASMPPLSMVILPRGLGNSEWSVNDVEDLLSGVRRDLDNTNIHAFMTLMTVYCQKPRRASPAPTSQPGKE</sequence>
<feature type="compositionally biased region" description="Polar residues" evidence="2">
    <location>
        <begin position="39"/>
        <end position="48"/>
    </location>
</feature>
<gene>
    <name evidence="3" type="ORF">SLS62_006437</name>
</gene>
<dbReference type="Pfam" id="PF13489">
    <property type="entry name" value="Methyltransf_23"/>
    <property type="match status" value="1"/>
</dbReference>
<keyword evidence="4" id="KW-1185">Reference proteome</keyword>
<feature type="region of interest" description="Disordered" evidence="2">
    <location>
        <begin position="1"/>
        <end position="100"/>
    </location>
</feature>
<dbReference type="EMBL" id="JAKJXP020000047">
    <property type="protein sequence ID" value="KAK7751611.1"/>
    <property type="molecule type" value="Genomic_DNA"/>
</dbReference>
<feature type="compositionally biased region" description="Polar residues" evidence="2">
    <location>
        <begin position="55"/>
        <end position="67"/>
    </location>
</feature>
<comment type="similarity">
    <text evidence="1">Belongs to the methyltransferase superfamily. LaeA methyltransferase family.</text>
</comment>
<comment type="caution">
    <text evidence="3">The sequence shown here is derived from an EMBL/GenBank/DDBJ whole genome shotgun (WGS) entry which is preliminary data.</text>
</comment>
<reference evidence="3 4" key="1">
    <citation type="submission" date="2024-02" db="EMBL/GenBank/DDBJ databases">
        <title>De novo assembly and annotation of 12 fungi associated with fruit tree decline syndrome in Ontario, Canada.</title>
        <authorList>
            <person name="Sulman M."/>
            <person name="Ellouze W."/>
            <person name="Ilyukhin E."/>
        </authorList>
    </citation>
    <scope>NUCLEOTIDE SEQUENCE [LARGE SCALE GENOMIC DNA]</scope>
    <source>
        <strain evidence="3 4">M11/M66-122</strain>
    </source>
</reference>
<evidence type="ECO:0008006" key="5">
    <source>
        <dbReference type="Google" id="ProtNLM"/>
    </source>
</evidence>
<dbReference type="Gene3D" id="3.40.50.150">
    <property type="entry name" value="Vaccinia Virus protein VP39"/>
    <property type="match status" value="1"/>
</dbReference>
<dbReference type="SUPFAM" id="SSF53335">
    <property type="entry name" value="S-adenosyl-L-methionine-dependent methyltransferases"/>
    <property type="match status" value="1"/>
</dbReference>
<dbReference type="Proteomes" id="UP001320420">
    <property type="component" value="Unassembled WGS sequence"/>
</dbReference>
<feature type="compositionally biased region" description="Basic and acidic residues" evidence="2">
    <location>
        <begin position="1"/>
        <end position="10"/>
    </location>
</feature>
<proteinExistence type="inferred from homology"/>